<sequence length="101" mass="11163">MEGSKTAVKLSPKQAFTGEIRRCLGDCFTPGKPASDAYNSISISRLFIMFSGLRKNKPPATGKQMPFKSGIQRLLNNTKHTTFKLAMRVQETDEPIISGNE</sequence>
<proteinExistence type="predicted"/>
<keyword evidence="2" id="KW-1185">Reference proteome</keyword>
<reference evidence="1 2" key="1">
    <citation type="journal article" date="2023" name="Front. Microbiol.">
        <title>Genomic analyses of Burkholderia respiratory isolates indicates two evolutionarily distinct B. anthina clades.</title>
        <authorList>
            <person name="Pham A."/>
            <person name="Volmer J.G."/>
            <person name="Chambers D.C."/>
            <person name="Smith D.J."/>
            <person name="Reid D.W."/>
            <person name="Burr L."/>
            <person name="Wells T.J."/>
        </authorList>
    </citation>
    <scope>NUCLEOTIDE SEQUENCE [LARGE SCALE GENOMIC DNA]</scope>
    <source>
        <strain evidence="1 2">BCCIQ07A</strain>
    </source>
</reference>
<organism evidence="1 2">
    <name type="scientific">Burkholderia anthinoferrum</name>
    <dbReference type="NCBI Taxonomy" id="3090833"/>
    <lineage>
        <taxon>Bacteria</taxon>
        <taxon>Pseudomonadati</taxon>
        <taxon>Pseudomonadota</taxon>
        <taxon>Betaproteobacteria</taxon>
        <taxon>Burkholderiales</taxon>
        <taxon>Burkholderiaceae</taxon>
        <taxon>Burkholderia</taxon>
    </lineage>
</organism>
<dbReference type="RefSeq" id="WP_143328785.1">
    <property type="nucleotide sequence ID" value="NZ_JAWRKY010000002.1"/>
</dbReference>
<evidence type="ECO:0000313" key="1">
    <source>
        <dbReference type="EMBL" id="MEB2584053.1"/>
    </source>
</evidence>
<comment type="caution">
    <text evidence="1">The sequence shown here is derived from an EMBL/GenBank/DDBJ whole genome shotgun (WGS) entry which is preliminary data.</text>
</comment>
<dbReference type="EMBL" id="JAWRLE010000123">
    <property type="protein sequence ID" value="MEB2584053.1"/>
    <property type="molecule type" value="Genomic_DNA"/>
</dbReference>
<evidence type="ECO:0000313" key="2">
    <source>
        <dbReference type="Proteomes" id="UP001304467"/>
    </source>
</evidence>
<accession>A0ABU5X078</accession>
<dbReference type="Proteomes" id="UP001304467">
    <property type="component" value="Unassembled WGS sequence"/>
</dbReference>
<protein>
    <submittedName>
        <fullName evidence="1">Uncharacterized protein</fullName>
    </submittedName>
</protein>
<gene>
    <name evidence="1" type="ORF">SB593_34530</name>
</gene>
<name>A0ABU5X078_9BURK</name>